<organism evidence="1 2">
    <name type="scientific">Meishania litoralis</name>
    <dbReference type="NCBI Taxonomy" id="3434685"/>
    <lineage>
        <taxon>Bacteria</taxon>
        <taxon>Pseudomonadati</taxon>
        <taxon>Bacteroidota</taxon>
        <taxon>Flavobacteriia</taxon>
        <taxon>Flavobacteriales</taxon>
        <taxon>Flavobacteriaceae</taxon>
        <taxon>Meishania</taxon>
    </lineage>
</organism>
<proteinExistence type="predicted"/>
<name>A0ACC7LKL4_9FLAO</name>
<sequence length="591" mass="65912">MHKYIKITLFAVLGVFQLALAQDDEDENEIGTETVTVTKAYTPTISDAFKIKSIPNLNDSIVLQKKKIDYSIFSVPVASTFTPAKGKASAVKKTPPPILYNSYASAGGGNPANIMAKFHTSRTIDRESSFTLGLDHNSSRADISGIVLDNIYSKSKLDASYAKRDRDFRWGADIGLKHQLYNWYGLPEGTDPVTVAGIEERQNYYMGEAGAHIDVEDAYFTDASLKYRRFWDAVKSGENRAIFKTGFEFPVGEEVFGIKAKVDYVNGAFENASLNDPENTAGIKYSHLQVGVNPSLTLLRDDLSLNLGVNFVYGLDSENSDSRFFIYPVVTASYRLLDEFAIVYGGIEGELQQNSYYDFVEENPYVSPTLTIAPTDRQYDAYAGLRGQLLPNLSYNIKGSYTAENGKALFKLNPQNSFRNDEKGYYHGNSFEVFTIDGVTLGDDVKTLGIFGELNVDVNRNFTLGINAEFYDYSTETGNPAWNLPNLTGSLFMDYQIGERWYMGANLFYVGEREDFSSQVVQNVQPSEFPATLIALDGYFDANAHIGHRLSDQLSIFVKAANIANNNYLRWANYPVQGFQVLGGATYKFDF</sequence>
<reference evidence="1" key="1">
    <citation type="submission" date="2024-09" db="EMBL/GenBank/DDBJ databases">
        <authorList>
            <person name="Liu J."/>
        </authorList>
    </citation>
    <scope>NUCLEOTIDE SEQUENCE</scope>
    <source>
        <strain evidence="1">NBU2967</strain>
    </source>
</reference>
<evidence type="ECO:0000313" key="1">
    <source>
        <dbReference type="EMBL" id="MFH6602127.1"/>
    </source>
</evidence>
<dbReference type="Proteomes" id="UP001595191">
    <property type="component" value="Unassembled WGS sequence"/>
</dbReference>
<comment type="caution">
    <text evidence="1">The sequence shown here is derived from an EMBL/GenBank/DDBJ whole genome shotgun (WGS) entry which is preliminary data.</text>
</comment>
<evidence type="ECO:0000313" key="2">
    <source>
        <dbReference type="Proteomes" id="UP001595191"/>
    </source>
</evidence>
<dbReference type="EMBL" id="JBHFPV010000001">
    <property type="protein sequence ID" value="MFH6602127.1"/>
    <property type="molecule type" value="Genomic_DNA"/>
</dbReference>
<gene>
    <name evidence="1" type="ORF">ACEZ3G_01465</name>
</gene>
<protein>
    <submittedName>
        <fullName evidence="1">TonB-dependent receptor</fullName>
    </submittedName>
</protein>
<accession>A0ACC7LKL4</accession>
<keyword evidence="2" id="KW-1185">Reference proteome</keyword>
<keyword evidence="1" id="KW-0675">Receptor</keyword>